<dbReference type="EMBL" id="NIZV01000441">
    <property type="protein sequence ID" value="RSL89838.1"/>
    <property type="molecule type" value="Genomic_DNA"/>
</dbReference>
<dbReference type="Proteomes" id="UP000288429">
    <property type="component" value="Unassembled WGS sequence"/>
</dbReference>
<keyword evidence="2" id="KW-1185">Reference proteome</keyword>
<evidence type="ECO:0000313" key="2">
    <source>
        <dbReference type="Proteomes" id="UP000288429"/>
    </source>
</evidence>
<organism evidence="1 2">
    <name type="scientific">Fusarium ambrosium</name>
    <dbReference type="NCBI Taxonomy" id="131363"/>
    <lineage>
        <taxon>Eukaryota</taxon>
        <taxon>Fungi</taxon>
        <taxon>Dikarya</taxon>
        <taxon>Ascomycota</taxon>
        <taxon>Pezizomycotina</taxon>
        <taxon>Sordariomycetes</taxon>
        <taxon>Hypocreomycetidae</taxon>
        <taxon>Hypocreales</taxon>
        <taxon>Nectriaceae</taxon>
        <taxon>Fusarium</taxon>
        <taxon>Fusarium solani species complex</taxon>
    </lineage>
</organism>
<protein>
    <submittedName>
        <fullName evidence="1">Uncharacterized protein</fullName>
    </submittedName>
</protein>
<gene>
    <name evidence="1" type="ORF">CDV31_015800</name>
</gene>
<proteinExistence type="predicted"/>
<sequence>MARACGRNFDSHRIGRVLLNKFMQQVMYLEKKMIPGTTAPVPMFAPTEKTVMPSPIQSVQPMKMLDRHDLDALAEQLGTKIKLENQD</sequence>
<dbReference type="AlphaFoldDB" id="A0A428SJ91"/>
<accession>A0A428SJ91</accession>
<reference evidence="1 2" key="1">
    <citation type="submission" date="2017-06" db="EMBL/GenBank/DDBJ databases">
        <title>Cmopartive genomic analysis of Ambrosia Fusariam Clade fungi.</title>
        <authorList>
            <person name="Stajich J.E."/>
            <person name="Carrillo J."/>
            <person name="Kijimoto T."/>
            <person name="Eskalen A."/>
            <person name="O'Donnell K."/>
            <person name="Kasson M."/>
        </authorList>
    </citation>
    <scope>NUCLEOTIDE SEQUENCE [LARGE SCALE GENOMIC DNA]</scope>
    <source>
        <strain evidence="1 2">NRRL 20438</strain>
    </source>
</reference>
<name>A0A428SJ91_9HYPO</name>
<evidence type="ECO:0000313" key="1">
    <source>
        <dbReference type="EMBL" id="RSL89838.1"/>
    </source>
</evidence>
<comment type="caution">
    <text evidence="1">The sequence shown here is derived from an EMBL/GenBank/DDBJ whole genome shotgun (WGS) entry which is preliminary data.</text>
</comment>